<dbReference type="EC" id="3.6.1.1" evidence="4"/>
<evidence type="ECO:0000256" key="5">
    <source>
        <dbReference type="ARBA" id="ARBA00022490"/>
    </source>
</evidence>
<dbReference type="Proteomes" id="UP000001054">
    <property type="component" value="Plasmid pNGR234b"/>
</dbReference>
<accession>C3KM77</accession>
<dbReference type="GO" id="GO:0005829">
    <property type="term" value="C:cytosol"/>
    <property type="evidence" value="ECO:0007669"/>
    <property type="project" value="TreeGrafter"/>
</dbReference>
<proteinExistence type="inferred from homology"/>
<evidence type="ECO:0000256" key="1">
    <source>
        <dbReference type="ARBA" id="ARBA00001946"/>
    </source>
</evidence>
<comment type="cofactor">
    <cofactor evidence="1">
        <name>Mg(2+)</name>
        <dbReference type="ChEBI" id="CHEBI:18420"/>
    </cofactor>
</comment>
<reference evidence="13" key="1">
    <citation type="journal article" date="2004" name="J. Bacteriol.">
        <title>An evolutionary hot spot: the pNGR234b replicon of Rhizobium sp. strain NGR234.</title>
        <authorList>
            <person name="Streit W.R."/>
            <person name="Schmitz R.A."/>
            <person name="Perret X."/>
            <person name="Staehelin C."/>
            <person name="Deakin W.J."/>
            <person name="Raasch C."/>
            <person name="Liesegang H."/>
            <person name="Broughton W.J."/>
        </authorList>
    </citation>
    <scope>NUCLEOTIDE SEQUENCE [LARGE SCALE GENOMIC DNA]</scope>
    <source>
        <strain evidence="13">NBRC 101917 / NGR234</strain>
    </source>
</reference>
<evidence type="ECO:0000313" key="12">
    <source>
        <dbReference type="EMBL" id="ACP23513.1"/>
    </source>
</evidence>
<dbReference type="Pfam" id="PF13344">
    <property type="entry name" value="Hydrolase_6"/>
    <property type="match status" value="1"/>
</dbReference>
<name>C3KM77_SINFN</name>
<keyword evidence="7" id="KW-0378">Hydrolase</keyword>
<dbReference type="NCBIfam" id="TIGR01458">
    <property type="entry name" value="HAD-SF-IIA-hyp3"/>
    <property type="match status" value="1"/>
</dbReference>
<protein>
    <recommendedName>
        <fullName evidence="10">Phospholysine phosphohistidine inorganic pyrophosphate phosphatase</fullName>
        <ecNumber evidence="4">3.6.1.1</ecNumber>
    </recommendedName>
</protein>
<keyword evidence="8" id="KW-0460">Magnesium</keyword>
<dbReference type="PATRIC" id="fig|394.7.peg.2490"/>
<keyword evidence="5" id="KW-0963">Cytoplasm</keyword>
<dbReference type="PANTHER" id="PTHR19288:SF44">
    <property type="entry name" value="PHOSPHOLYSINE PHOSPHOHISTIDINE INORGANIC PYROPHOSPHATE PHOSPHATASE"/>
    <property type="match status" value="1"/>
</dbReference>
<evidence type="ECO:0000256" key="10">
    <source>
        <dbReference type="ARBA" id="ARBA00039357"/>
    </source>
</evidence>
<comment type="similarity">
    <text evidence="3">Belongs to the HAD-like hydrolase superfamily.</text>
</comment>
<dbReference type="GO" id="GO:0004427">
    <property type="term" value="F:inorganic diphosphate phosphatase activity"/>
    <property type="evidence" value="ECO:0007669"/>
    <property type="project" value="UniProtKB-EC"/>
</dbReference>
<dbReference type="OrthoDB" id="148966at2"/>
<evidence type="ECO:0000313" key="13">
    <source>
        <dbReference type="Proteomes" id="UP000001054"/>
    </source>
</evidence>
<evidence type="ECO:0000256" key="3">
    <source>
        <dbReference type="ARBA" id="ARBA00007958"/>
    </source>
</evidence>
<comment type="function">
    <text evidence="9">Phosphatase that hydrolyzes imidodiphosphate, 3-phosphohistidine and 6-phospholysine. Has broad substrate specificity and can also hydrolyze inorganic diphosphate, but with lower efficiency.</text>
</comment>
<evidence type="ECO:0000256" key="9">
    <source>
        <dbReference type="ARBA" id="ARBA00037258"/>
    </source>
</evidence>
<organism evidence="12 13">
    <name type="scientific">Sinorhizobium fredii (strain NBRC 101917 / NGR234)</name>
    <dbReference type="NCBI Taxonomy" id="394"/>
    <lineage>
        <taxon>Bacteria</taxon>
        <taxon>Pseudomonadati</taxon>
        <taxon>Pseudomonadota</taxon>
        <taxon>Alphaproteobacteria</taxon>
        <taxon>Hyphomicrobiales</taxon>
        <taxon>Rhizobiaceae</taxon>
        <taxon>Sinorhizobium/Ensifer group</taxon>
        <taxon>Sinorhizobium</taxon>
    </lineage>
</organism>
<reference evidence="12 13" key="2">
    <citation type="journal article" date="2009" name="Appl. Environ. Microbiol.">
        <title>Rhizobium sp. strain NGR234 possesses a remarkable number of secretion systems.</title>
        <authorList>
            <person name="Schmeisser C."/>
            <person name="Liesegang H."/>
            <person name="Krysciak D."/>
            <person name="Bakkou N."/>
            <person name="Le Quere A."/>
            <person name="Wollherr A."/>
            <person name="Heinemeyer I."/>
            <person name="Morgenstern B."/>
            <person name="Pommerening-Roeser A."/>
            <person name="Flores M."/>
            <person name="Palacios R."/>
            <person name="Brenner S."/>
            <person name="Gottschalk G."/>
            <person name="Schmitz R.A."/>
            <person name="Broughton W.J."/>
            <person name="Perret X."/>
            <person name="Strittmatter A.W."/>
            <person name="Streit W.R."/>
        </authorList>
    </citation>
    <scope>NUCLEOTIDE SEQUENCE [LARGE SCALE GENOMIC DNA]</scope>
    <source>
        <strain evidence="13">NBRC 101917 / NGR234</strain>
    </source>
</reference>
<dbReference type="HOGENOM" id="CLU_043473_4_0_5"/>
<dbReference type="NCBIfam" id="TIGR01460">
    <property type="entry name" value="HAD-SF-IIA"/>
    <property type="match status" value="1"/>
</dbReference>
<gene>
    <name evidence="12" type="ordered locus">NGR_b20660</name>
</gene>
<dbReference type="KEGG" id="rhi:NGR_b20660"/>
<keyword evidence="12" id="KW-0614">Plasmid</keyword>
<sequence>MARPCHPHRMTSAVLLDLAGVIYDGEKAVPGAAEAVARLRAAGLPIRFVSNTTRSSKPTILARLARLGLPVTSNELFTPAEAACDWLRAHSRGAHLLVHPDLVSEFQDLPTDSGMAVVVGDAGDAFDYRSLNAAFRKLTDGAELLALAPNRAFKDADGGLSLDAGPFIAALEFASQRQAIVLGKPAPGFFRAALATIPCPAAEAVMVGDDAETDVAGALSAGLGHALLVRTGKYREGDEARFAPAPSATVDDISAAVDWILARRRGSE</sequence>
<dbReference type="AlphaFoldDB" id="C3KM77"/>
<dbReference type="EMBL" id="CP000874">
    <property type="protein sequence ID" value="ACP23513.1"/>
    <property type="molecule type" value="Genomic_DNA"/>
</dbReference>
<dbReference type="InterPro" id="IPR006355">
    <property type="entry name" value="LHPP/HDHD2"/>
</dbReference>
<evidence type="ECO:0000256" key="2">
    <source>
        <dbReference type="ARBA" id="ARBA00004496"/>
    </source>
</evidence>
<keyword evidence="6" id="KW-0479">Metal-binding</keyword>
<evidence type="ECO:0000256" key="4">
    <source>
        <dbReference type="ARBA" id="ARBA00012146"/>
    </source>
</evidence>
<comment type="catalytic activity">
    <reaction evidence="11">
        <text>diphosphate + H2O = 2 phosphate + H(+)</text>
        <dbReference type="Rhea" id="RHEA:24576"/>
        <dbReference type="ChEBI" id="CHEBI:15377"/>
        <dbReference type="ChEBI" id="CHEBI:15378"/>
        <dbReference type="ChEBI" id="CHEBI:33019"/>
        <dbReference type="ChEBI" id="CHEBI:43474"/>
        <dbReference type="EC" id="3.6.1.1"/>
    </reaction>
</comment>
<dbReference type="PANTHER" id="PTHR19288">
    <property type="entry name" value="4-NITROPHENYLPHOSPHATASE-RELATED"/>
    <property type="match status" value="1"/>
</dbReference>
<dbReference type="InterPro" id="IPR036412">
    <property type="entry name" value="HAD-like_sf"/>
</dbReference>
<evidence type="ECO:0000256" key="11">
    <source>
        <dbReference type="ARBA" id="ARBA00047820"/>
    </source>
</evidence>
<geneLocation type="plasmid" evidence="13">
    <name>sym pNGR234b</name>
</geneLocation>
<dbReference type="GO" id="GO:0016791">
    <property type="term" value="F:phosphatase activity"/>
    <property type="evidence" value="ECO:0007669"/>
    <property type="project" value="InterPro"/>
</dbReference>
<dbReference type="InterPro" id="IPR023214">
    <property type="entry name" value="HAD_sf"/>
</dbReference>
<dbReference type="GO" id="GO:0046872">
    <property type="term" value="F:metal ion binding"/>
    <property type="evidence" value="ECO:0007669"/>
    <property type="project" value="UniProtKB-KW"/>
</dbReference>
<evidence type="ECO:0000256" key="7">
    <source>
        <dbReference type="ARBA" id="ARBA00022801"/>
    </source>
</evidence>
<keyword evidence="13" id="KW-1185">Reference proteome</keyword>
<dbReference type="Pfam" id="PF13242">
    <property type="entry name" value="Hydrolase_like"/>
    <property type="match status" value="1"/>
</dbReference>
<evidence type="ECO:0000256" key="6">
    <source>
        <dbReference type="ARBA" id="ARBA00022723"/>
    </source>
</evidence>
<dbReference type="InterPro" id="IPR006357">
    <property type="entry name" value="HAD-SF_hydro_IIA"/>
</dbReference>
<evidence type="ECO:0000256" key="8">
    <source>
        <dbReference type="ARBA" id="ARBA00022842"/>
    </source>
</evidence>
<dbReference type="Gene3D" id="3.40.50.1000">
    <property type="entry name" value="HAD superfamily/HAD-like"/>
    <property type="match status" value="2"/>
</dbReference>
<dbReference type="SUPFAM" id="SSF56784">
    <property type="entry name" value="HAD-like"/>
    <property type="match status" value="1"/>
</dbReference>
<comment type="subcellular location">
    <subcellularLocation>
        <location evidence="2">Cytoplasm</location>
    </subcellularLocation>
</comment>